<feature type="domain" description="GH141-like insertion" evidence="1">
    <location>
        <begin position="152"/>
        <end position="298"/>
    </location>
</feature>
<evidence type="ECO:0000313" key="2">
    <source>
        <dbReference type="EMBL" id="MBE9040853.1"/>
    </source>
</evidence>
<dbReference type="InterPro" id="IPR048482">
    <property type="entry name" value="GH141_ins"/>
</dbReference>
<keyword evidence="3" id="KW-1185">Reference proteome</keyword>
<proteinExistence type="predicted"/>
<reference evidence="2" key="1">
    <citation type="submission" date="2020-10" db="EMBL/GenBank/DDBJ databases">
        <authorList>
            <person name="Castelo-Branco R."/>
            <person name="Eusebio N."/>
            <person name="Adriana R."/>
            <person name="Vieira A."/>
            <person name="Brugerolle De Fraissinette N."/>
            <person name="Rezende De Castro R."/>
            <person name="Schneider M.P."/>
            <person name="Vasconcelos V."/>
            <person name="Leao P.N."/>
        </authorList>
    </citation>
    <scope>NUCLEOTIDE SEQUENCE</scope>
    <source>
        <strain evidence="2">LEGE 11467</strain>
    </source>
</reference>
<sequence>MSAVNRRQFLSWMGGSGLVARFLPRCMGSSIVPTLRKPTHFYVSPSGNDAWSGQLATPNDWRSDGPFATLGKAQAAIRQLKRQQGLPHPITVWVRGGTYFLETSLTFTPEDSGTAQSPVTWRAYTGEIPIVSGGKLVTNWQATELEGRSLQMAQIPQVAEGEWRFRQLWVDDRRASRARYPNQGFLTIAGLPDVTPDTSGNDGQNRFEFRPGEIRAWENLTDVEVVLLHTWVSVRLPVASVDETQNLVTFTRTTRRRMTETKGTQQLARYYVENALELLDTPGEWYLNRQTGVLYYSPLPGEDMTQVQVVAPVLRQVLRLRGMPETGTFVEFLYFRGLTFAHTTWDLAPNDGGDAQAASGLSGAVAGE</sequence>
<dbReference type="EMBL" id="JADEXN010000124">
    <property type="protein sequence ID" value="MBE9040853.1"/>
    <property type="molecule type" value="Genomic_DNA"/>
</dbReference>
<organism evidence="2 3">
    <name type="scientific">Zarconia navalis LEGE 11467</name>
    <dbReference type="NCBI Taxonomy" id="1828826"/>
    <lineage>
        <taxon>Bacteria</taxon>
        <taxon>Bacillati</taxon>
        <taxon>Cyanobacteriota</taxon>
        <taxon>Cyanophyceae</taxon>
        <taxon>Oscillatoriophycideae</taxon>
        <taxon>Oscillatoriales</taxon>
        <taxon>Oscillatoriales incertae sedis</taxon>
        <taxon>Zarconia</taxon>
        <taxon>Zarconia navalis</taxon>
    </lineage>
</organism>
<gene>
    <name evidence="2" type="ORF">IQ235_08680</name>
</gene>
<feature type="non-terminal residue" evidence="2">
    <location>
        <position position="368"/>
    </location>
</feature>
<dbReference type="RefSeq" id="WP_264321089.1">
    <property type="nucleotide sequence ID" value="NZ_JADEXN010000124.1"/>
</dbReference>
<name>A0A928Z8N4_9CYAN</name>
<evidence type="ECO:0000259" key="1">
    <source>
        <dbReference type="Pfam" id="PF21231"/>
    </source>
</evidence>
<dbReference type="AlphaFoldDB" id="A0A928Z8N4"/>
<dbReference type="SUPFAM" id="SSF51126">
    <property type="entry name" value="Pectin lyase-like"/>
    <property type="match status" value="1"/>
</dbReference>
<dbReference type="PANTHER" id="PTHR36453">
    <property type="entry name" value="SECRETED PROTEIN-RELATED"/>
    <property type="match status" value="1"/>
</dbReference>
<dbReference type="Proteomes" id="UP000621799">
    <property type="component" value="Unassembled WGS sequence"/>
</dbReference>
<dbReference type="InterPro" id="IPR011050">
    <property type="entry name" value="Pectin_lyase_fold/virulence"/>
</dbReference>
<dbReference type="Gene3D" id="2.160.20.10">
    <property type="entry name" value="Single-stranded right-handed beta-helix, Pectin lyase-like"/>
    <property type="match status" value="1"/>
</dbReference>
<dbReference type="Pfam" id="PF21231">
    <property type="entry name" value="GH141_M"/>
    <property type="match status" value="1"/>
</dbReference>
<dbReference type="InterPro" id="IPR012334">
    <property type="entry name" value="Pectin_lyas_fold"/>
</dbReference>
<evidence type="ECO:0000313" key="3">
    <source>
        <dbReference type="Proteomes" id="UP000621799"/>
    </source>
</evidence>
<dbReference type="PANTHER" id="PTHR36453:SF1">
    <property type="entry name" value="RIGHT HANDED BETA HELIX DOMAIN-CONTAINING PROTEIN"/>
    <property type="match status" value="1"/>
</dbReference>
<comment type="caution">
    <text evidence="2">The sequence shown here is derived from an EMBL/GenBank/DDBJ whole genome shotgun (WGS) entry which is preliminary data.</text>
</comment>
<accession>A0A928Z8N4</accession>
<protein>
    <recommendedName>
        <fullName evidence="1">GH141-like insertion domain-containing protein</fullName>
    </recommendedName>
</protein>